<name>C5LRR8_PERM5</name>
<dbReference type="InterPro" id="IPR036612">
    <property type="entry name" value="KH_dom_type_1_sf"/>
</dbReference>
<evidence type="ECO:0000313" key="2">
    <source>
        <dbReference type="EMBL" id="EER00574.1"/>
    </source>
</evidence>
<organism evidence="3">
    <name type="scientific">Perkinsus marinus (strain ATCC 50983 / TXsc)</name>
    <dbReference type="NCBI Taxonomy" id="423536"/>
    <lineage>
        <taxon>Eukaryota</taxon>
        <taxon>Sar</taxon>
        <taxon>Alveolata</taxon>
        <taxon>Perkinsozoa</taxon>
        <taxon>Perkinsea</taxon>
        <taxon>Perkinsida</taxon>
        <taxon>Perkinsidae</taxon>
        <taxon>Perkinsus</taxon>
    </lineage>
</organism>
<sequence>MARPILIDVGMAEQLTAFGLQQGIKSIPSRSTRKRKARAKLAARVRDERFKAGPFWFKLLISEATAGVIMGHGGSTLISLEKETLTAIKLSPYGSYFANSNLRVLIVAAPSLEAMKTVVMKIVHDYILADTAVQSVYVCLGSPTAIELARAADPNMSSDEPVLQHGEEAVIEVSIATHGADRSFTSLACASIAVAIQTDRSHLANTVRLVYDPLAILRGDIDAMVDAHFCNIVFECSNALPPALFTWLSKNCHVEVGIEPVLSGENDTRLVCIQGTLDGVHSALRAIVLMSSI</sequence>
<protein>
    <recommendedName>
        <fullName evidence="4">K Homology domain-containing protein</fullName>
    </recommendedName>
</protein>
<dbReference type="RefSeq" id="XP_002767856.1">
    <property type="nucleotide sequence ID" value="XM_002767810.1"/>
</dbReference>
<dbReference type="OrthoDB" id="441329at2759"/>
<dbReference type="AlphaFoldDB" id="C5LRR8"/>
<dbReference type="InParanoid" id="C5LRR8"/>
<evidence type="ECO:0000256" key="1">
    <source>
        <dbReference type="PROSITE-ProRule" id="PRU00117"/>
    </source>
</evidence>
<keyword evidence="1" id="KW-0694">RNA-binding</keyword>
<evidence type="ECO:0008006" key="4">
    <source>
        <dbReference type="Google" id="ProtNLM"/>
    </source>
</evidence>
<dbReference type="Proteomes" id="UP000007800">
    <property type="component" value="Unassembled WGS sequence"/>
</dbReference>
<keyword evidence="3" id="KW-1185">Reference proteome</keyword>
<dbReference type="EMBL" id="GG684922">
    <property type="protein sequence ID" value="EER00574.1"/>
    <property type="molecule type" value="Genomic_DNA"/>
</dbReference>
<proteinExistence type="predicted"/>
<evidence type="ECO:0000313" key="3">
    <source>
        <dbReference type="Proteomes" id="UP000007800"/>
    </source>
</evidence>
<dbReference type="SUPFAM" id="SSF54791">
    <property type="entry name" value="Eukaryotic type KH-domain (KH-domain type I)"/>
    <property type="match status" value="1"/>
</dbReference>
<dbReference type="PROSITE" id="PS50084">
    <property type="entry name" value="KH_TYPE_1"/>
    <property type="match status" value="1"/>
</dbReference>
<accession>C5LRR8</accession>
<dbReference type="GeneID" id="9043658"/>
<gene>
    <name evidence="2" type="ORF">Pmar_PMAR028904</name>
</gene>
<dbReference type="GO" id="GO:0003723">
    <property type="term" value="F:RNA binding"/>
    <property type="evidence" value="ECO:0007669"/>
    <property type="project" value="UniProtKB-UniRule"/>
</dbReference>
<reference evidence="2 3" key="1">
    <citation type="submission" date="2008-07" db="EMBL/GenBank/DDBJ databases">
        <authorList>
            <person name="El-Sayed N."/>
            <person name="Caler E."/>
            <person name="Inman J."/>
            <person name="Amedeo P."/>
            <person name="Hass B."/>
            <person name="Wortman J."/>
        </authorList>
    </citation>
    <scope>NUCLEOTIDE SEQUENCE [LARGE SCALE GENOMIC DNA]</scope>
    <source>
        <strain evidence="3">ATCC 50983 / TXsc</strain>
    </source>
</reference>